<protein>
    <submittedName>
        <fullName evidence="1">Uncharacterized protein</fullName>
    </submittedName>
</protein>
<accession>A0ACB8JGR4</accession>
<comment type="caution">
    <text evidence="1">The sequence shown here is derived from an EMBL/GenBank/DDBJ whole genome shotgun (WGS) entry which is preliminary data.</text>
</comment>
<sequence length="1800" mass="203819">MAIISQDPTLHKSYSIFPKVTLQKSKSNNYIRDFLPHVNHHTSKLSALLKKNPPSWSEIHTDAVKQLKQIAHNPPPLKLITDGKRILQTDASDESWGAILLEKCNGKEHFIAYASGQFPDEQKHYHTVYKEILAVKNDPYEDFTPVPSPSPYELGSSSSPYPPFSSQPDQPEHYSQLVPSSPQDIPLPKGQYCPWPCVPGCSHPERIFKKDKDPDQCPKNPKRSQRLVQQLQSLHQFSPDTDQIEFLYSEQESPDPDTVFALGTSDSDSDSASSTEPEDYSPVFHIRSVPPSSTQLSVQPIPSVKIQILLSKYSQPIPAIAFIDTGAQRSILNPAILPPETWISNENHFRAASGKLFSTKLRTKSRIGIQLFPKLTVWTHVIGSSLPDKDLLLGFDILFQAQKIQVLPTGLRFQSMFCPPNHLAFAHPHPLWKNPAHFVKLPFKLNEDLNPTKATHPGMPPSELQLAQTECAELLAQGLIQPTTSPWACQAFYVNKRTETLRGKKRLVIDYQPLNQFLQDDKFPLPRKNSIFTYLQNAIIFSKFDLKSGFWQLGIDPAERYKTAFCIPNAHYQWTVLPFGLKTAPSIFQKVMTQIFQPLLHHTLVYIDDLLLFSGTPEEHQVLLQQFHDIVDQYGIMLSDKKSTIATDTVEYLGMQIKNGFYQPGPHIAQELLHFPDKDFTKKQVQQFLGIINYIRDFLPHVDQQTSILSALLKKNPISWDSSHTTAVQQLKQIAQNPPKLKIMTDGKRILQTDASDTSWGALLLEQIDKKEYLIGHASGHFSPAQQHYHTIYKEILAVKNGIKKFEYHLLGHRFLIRLDNSSFPKLIIPLAYTVNTLNNPSKATSLLWTLLEWFSPIPQWRSQLQQLSHNHHLSTIPSHEAEKFTSVFIVHRPYFHHPETAAFFAQPQISHYHTTPHPSTLDQDPMFKKALMNHLMSLNHVPPPPQDIISSSIGPRHEMFMVPNPSGSSKGIIIKEERPNTPPQIYYQDSQDPEDDFLPLSQLLQEFQTPPQQEQGQSSRVISQSEPIITHPPSQCRSLCIPGIVHAKGCPQYDGPTYLEQCTLFCEPHGANCHKSCVNYRRFESSSSSDDYGMNLSSPELKSFLIMASSSQNPVQLSSSMSLPKTVTKHTTSKIESLVEYSYIPDSAQVNESSLPLVNPYQLYQRPSRFTRSIRSLISTSRSTPKEYIQSSSLDQCSLQSTSAEHVVLTVYPNFNLSLDDPNLSTFLKIQVQIQGAEQVSSAKIATIHHQLIPRADLLKIMPLEWITNYEHFHQNTTPVQISEPMYEKRPDGSVRLQFKPPPSALAEPPRLSFTCSMVQPVDIIPEVLPSGKTLPIMSFTSQGTPVYPDKIDGHFLWDVPGSGRCDPGCPCNDDEDDYSSRPKKKNIIYPACKLYLPEDDDDEPDYPPPLPLYNKGLQWIQKHQPRSCKPVRSSAGLLPTPPMVSCMMFSSASASASDYSSEYPPLEKRSDQKHQVWSKPFVNSPISSGGHLEEPKPFEAEPNTPFPDIGIAEQYVTLEIPSELISTWKHEGYTHLHLGGVRFILTLYDTRFKQYQHAIIGTVLTTLHAGSALLTFYPNFNLSLLDSNLATTVKVQIQLQGAEQITLAKIATLHHQLVYRLQNHALDLPTPQTANLEALMILAESEEIPTIIQILRQIPRHELIKLMPLEWLSNYEQFNQNSEPIQTSESHFQKKSDGTVRLTFKPPPTKLHAHFLWDVPALGNCDAGCPCWEDIEEDDDEPRRRKRKSKKIIFPACRYHTAHPKYPPEPDSQAPLPIYNKGLAWIQKHEPVLLNCRT</sequence>
<evidence type="ECO:0000313" key="2">
    <source>
        <dbReference type="Proteomes" id="UP000829398"/>
    </source>
</evidence>
<organism evidence="1 2">
    <name type="scientific">Citrus sinensis</name>
    <name type="common">Sweet orange</name>
    <name type="synonym">Citrus aurantium var. sinensis</name>
    <dbReference type="NCBI Taxonomy" id="2711"/>
    <lineage>
        <taxon>Eukaryota</taxon>
        <taxon>Viridiplantae</taxon>
        <taxon>Streptophyta</taxon>
        <taxon>Embryophyta</taxon>
        <taxon>Tracheophyta</taxon>
        <taxon>Spermatophyta</taxon>
        <taxon>Magnoliopsida</taxon>
        <taxon>eudicotyledons</taxon>
        <taxon>Gunneridae</taxon>
        <taxon>Pentapetalae</taxon>
        <taxon>rosids</taxon>
        <taxon>malvids</taxon>
        <taxon>Sapindales</taxon>
        <taxon>Rutaceae</taxon>
        <taxon>Aurantioideae</taxon>
        <taxon>Citrus</taxon>
    </lineage>
</organism>
<reference evidence="2" key="1">
    <citation type="journal article" date="2023" name="Hortic. Res.">
        <title>A chromosome-level phased genome enabling allele-level studies in sweet orange: a case study on citrus Huanglongbing tolerance.</title>
        <authorList>
            <person name="Wu B."/>
            <person name="Yu Q."/>
            <person name="Deng Z."/>
            <person name="Duan Y."/>
            <person name="Luo F."/>
            <person name="Gmitter F. Jr."/>
        </authorList>
    </citation>
    <scope>NUCLEOTIDE SEQUENCE [LARGE SCALE GENOMIC DNA]</scope>
    <source>
        <strain evidence="2">cv. Valencia</strain>
    </source>
</reference>
<dbReference type="EMBL" id="CM039176">
    <property type="protein sequence ID" value="KAH9716956.1"/>
    <property type="molecule type" value="Genomic_DNA"/>
</dbReference>
<gene>
    <name evidence="1" type="ORF">KPL71_021645</name>
</gene>
<name>A0ACB8JGR4_CITSI</name>
<dbReference type="Proteomes" id="UP000829398">
    <property type="component" value="Chromosome 7"/>
</dbReference>
<proteinExistence type="predicted"/>
<keyword evidence="2" id="KW-1185">Reference proteome</keyword>
<evidence type="ECO:0000313" key="1">
    <source>
        <dbReference type="EMBL" id="KAH9716956.1"/>
    </source>
</evidence>